<comment type="caution">
    <text evidence="1">The sequence shown here is derived from an EMBL/GenBank/DDBJ whole genome shotgun (WGS) entry which is preliminary data.</text>
</comment>
<organism evidence="1 2">
    <name type="scientific">Castilleja foliolosa</name>
    <dbReference type="NCBI Taxonomy" id="1961234"/>
    <lineage>
        <taxon>Eukaryota</taxon>
        <taxon>Viridiplantae</taxon>
        <taxon>Streptophyta</taxon>
        <taxon>Embryophyta</taxon>
        <taxon>Tracheophyta</taxon>
        <taxon>Spermatophyta</taxon>
        <taxon>Magnoliopsida</taxon>
        <taxon>eudicotyledons</taxon>
        <taxon>Gunneridae</taxon>
        <taxon>Pentapetalae</taxon>
        <taxon>asterids</taxon>
        <taxon>lamiids</taxon>
        <taxon>Lamiales</taxon>
        <taxon>Orobanchaceae</taxon>
        <taxon>Pedicularideae</taxon>
        <taxon>Castillejinae</taxon>
        <taxon>Castilleja</taxon>
    </lineage>
</organism>
<name>A0ABD3EKQ8_9LAMI</name>
<gene>
    <name evidence="1" type="ORF">CASFOL_000808</name>
</gene>
<reference evidence="2" key="1">
    <citation type="journal article" date="2024" name="IScience">
        <title>Strigolactones Initiate the Formation of Haustorium-like Structures in Castilleja.</title>
        <authorList>
            <person name="Buerger M."/>
            <person name="Peterson D."/>
            <person name="Chory J."/>
        </authorList>
    </citation>
    <scope>NUCLEOTIDE SEQUENCE [LARGE SCALE GENOMIC DNA]</scope>
</reference>
<accession>A0ABD3EKQ8</accession>
<dbReference type="AlphaFoldDB" id="A0ABD3EKQ8"/>
<protein>
    <submittedName>
        <fullName evidence="1">Uncharacterized protein</fullName>
    </submittedName>
</protein>
<keyword evidence="2" id="KW-1185">Reference proteome</keyword>
<dbReference type="PANTHER" id="PTHR33671:SF3">
    <property type="entry name" value="F28N24.8 PROTEIN"/>
    <property type="match status" value="1"/>
</dbReference>
<dbReference type="InterPro" id="IPR007789">
    <property type="entry name" value="DUF688"/>
</dbReference>
<dbReference type="EMBL" id="JAVIJP010000002">
    <property type="protein sequence ID" value="KAL3655022.1"/>
    <property type="molecule type" value="Genomic_DNA"/>
</dbReference>
<evidence type="ECO:0000313" key="1">
    <source>
        <dbReference type="EMBL" id="KAL3655022.1"/>
    </source>
</evidence>
<sequence length="270" mass="30035">MEVSLPFTWLLNGHAETVHLLLDLRASVSDKTVEDGTMIDLIACCRLLLDPFGDHAILLEKLNESLECKDESSSESEDDTYSDALNALSFTETCSGVSGVRHSGKFLVDKQTRDFMMDRFLPAAKAVILETPKKTMAIDSGPKEMKKVVSVSGEITKPLLRQYGSDKLPPYYRHPDFDNVESDEDEEVSCGGDVPVSSKKAGKSWGINIPKICVKSSLCLLNPLPSMKKSRSRPTTPIAGEERRMRRIAVSGPLDKVIIFYFTFIFFFSN</sequence>
<dbReference type="Pfam" id="PF05097">
    <property type="entry name" value="DUF688"/>
    <property type="match status" value="1"/>
</dbReference>
<evidence type="ECO:0000313" key="2">
    <source>
        <dbReference type="Proteomes" id="UP001632038"/>
    </source>
</evidence>
<dbReference type="Proteomes" id="UP001632038">
    <property type="component" value="Unassembled WGS sequence"/>
</dbReference>
<dbReference type="PANTHER" id="PTHR33671">
    <property type="entry name" value="N-METHYLTRANSFERASE, PUTATIVE (DUF688)-RELATED"/>
    <property type="match status" value="1"/>
</dbReference>
<proteinExistence type="predicted"/>